<feature type="region of interest" description="Disordered" evidence="4">
    <location>
        <begin position="292"/>
        <end position="369"/>
    </location>
</feature>
<dbReference type="Gene3D" id="3.30.40.10">
    <property type="entry name" value="Zinc/RING finger domain, C3HC4 (zinc finger)"/>
    <property type="match status" value="1"/>
</dbReference>
<evidence type="ECO:0000256" key="4">
    <source>
        <dbReference type="SAM" id="MobiDB-lite"/>
    </source>
</evidence>
<dbReference type="InterPro" id="IPR013083">
    <property type="entry name" value="Znf_RING/FYVE/PHD"/>
</dbReference>
<evidence type="ECO:0000256" key="3">
    <source>
        <dbReference type="PROSITE-ProRule" id="PRU00175"/>
    </source>
</evidence>
<sequence length="443" mass="49809">MWHPIQPLDMAAAFRSIRQTTSSPNSTTTSPDKNSLSAAVAAFNAANGAFSVNTLLNQTSSDHLRFPSAHPSITAAAAAHQHQLFSTLFQHYPYAAAFRPLLNGTATGLLTSSANSNSSLSSSSESSESSAFLPTGKQSRCRSSTYDLQNPQCPICQISLNGQDMMTHIQQELDTIERTRQQHKYSIRRSSHLTNGNNKILQENTINNIDQTFKTRYETYIRVRTSRQQRLSAKLQLHNRRLNRNDTRNCPICYQIIPMNTDEEYFCSHVQQCSRKREQLAANAALAAMANQHRLPQPPPPPPLVISTRDSIQDDPDVNVVDMDDGIEHEDNNSNRQSTNETTSTADHSDDRCQESFNSDQRFSPSTQKSDLLFSSNVTELDPPKCVVCMESCVKPCVSLLCWHINCEECWSKYLKEKTSCPQCHLKTTSKNLRRIFFNEISK</sequence>
<dbReference type="InterPro" id="IPR031824">
    <property type="entry name" value="RNF220_mid"/>
</dbReference>
<dbReference type="SUPFAM" id="SSF57850">
    <property type="entry name" value="RING/U-box"/>
    <property type="match status" value="1"/>
</dbReference>
<organism evidence="6 7">
    <name type="scientific">Rotaria magnacalcarata</name>
    <dbReference type="NCBI Taxonomy" id="392030"/>
    <lineage>
        <taxon>Eukaryota</taxon>
        <taxon>Metazoa</taxon>
        <taxon>Spiralia</taxon>
        <taxon>Gnathifera</taxon>
        <taxon>Rotifera</taxon>
        <taxon>Eurotatoria</taxon>
        <taxon>Bdelloidea</taxon>
        <taxon>Philodinida</taxon>
        <taxon>Philodinidae</taxon>
        <taxon>Rotaria</taxon>
    </lineage>
</organism>
<dbReference type="PANTHER" id="PTHR13459:SF1">
    <property type="entry name" value="E3 UBIQUITIN-PROTEIN LIGASE RNF220 ISOFORM X1"/>
    <property type="match status" value="1"/>
</dbReference>
<evidence type="ECO:0000259" key="5">
    <source>
        <dbReference type="PROSITE" id="PS50089"/>
    </source>
</evidence>
<keyword evidence="1 3" id="KW-0863">Zinc-finger</keyword>
<evidence type="ECO:0000313" key="7">
    <source>
        <dbReference type="Proteomes" id="UP000663866"/>
    </source>
</evidence>
<proteinExistence type="predicted"/>
<protein>
    <recommendedName>
        <fullName evidence="5">RING-type domain-containing protein</fullName>
    </recommendedName>
</protein>
<dbReference type="PROSITE" id="PS50089">
    <property type="entry name" value="ZF_RING_2"/>
    <property type="match status" value="1"/>
</dbReference>
<dbReference type="GO" id="GO:0008270">
    <property type="term" value="F:zinc ion binding"/>
    <property type="evidence" value="ECO:0007669"/>
    <property type="project" value="UniProtKB-KW"/>
</dbReference>
<feature type="compositionally biased region" description="Acidic residues" evidence="4">
    <location>
        <begin position="313"/>
        <end position="328"/>
    </location>
</feature>
<comment type="caution">
    <text evidence="6">The sequence shown here is derived from an EMBL/GenBank/DDBJ whole genome shotgun (WGS) entry which is preliminary data.</text>
</comment>
<feature type="domain" description="RING-type" evidence="5">
    <location>
        <begin position="386"/>
        <end position="425"/>
    </location>
</feature>
<dbReference type="Proteomes" id="UP000663866">
    <property type="component" value="Unassembled WGS sequence"/>
</dbReference>
<reference evidence="6" key="1">
    <citation type="submission" date="2021-02" db="EMBL/GenBank/DDBJ databases">
        <authorList>
            <person name="Nowell W R."/>
        </authorList>
    </citation>
    <scope>NUCLEOTIDE SEQUENCE</scope>
</reference>
<keyword evidence="2" id="KW-0862">Zinc</keyword>
<keyword evidence="7" id="KW-1185">Reference proteome</keyword>
<dbReference type="PANTHER" id="PTHR13459">
    <property type="entry name" value="E3 UBIQUITIN-PROTEIN LIGASE RNF220 ISOFORM X1"/>
    <property type="match status" value="1"/>
</dbReference>
<dbReference type="GO" id="GO:0061630">
    <property type="term" value="F:ubiquitin protein ligase activity"/>
    <property type="evidence" value="ECO:0007669"/>
    <property type="project" value="TreeGrafter"/>
</dbReference>
<dbReference type="Pfam" id="PF15926">
    <property type="entry name" value="RNF220"/>
    <property type="match status" value="1"/>
</dbReference>
<gene>
    <name evidence="6" type="ORF">OVN521_LOCUS26944</name>
</gene>
<dbReference type="AlphaFoldDB" id="A0A820C4M3"/>
<feature type="compositionally biased region" description="Polar residues" evidence="4">
    <location>
        <begin position="355"/>
        <end position="369"/>
    </location>
</feature>
<evidence type="ECO:0000256" key="2">
    <source>
        <dbReference type="ARBA" id="ARBA00022833"/>
    </source>
</evidence>
<feature type="compositionally biased region" description="Polar residues" evidence="4">
    <location>
        <begin position="136"/>
        <end position="147"/>
    </location>
</feature>
<dbReference type="InterPro" id="IPR052443">
    <property type="entry name" value="E3_ubiq-ligase_RNF220-like"/>
</dbReference>
<dbReference type="InterPro" id="IPR001841">
    <property type="entry name" value="Znf_RING"/>
</dbReference>
<dbReference type="GO" id="GO:0016567">
    <property type="term" value="P:protein ubiquitination"/>
    <property type="evidence" value="ECO:0007669"/>
    <property type="project" value="TreeGrafter"/>
</dbReference>
<feature type="compositionally biased region" description="Polar residues" evidence="4">
    <location>
        <begin position="334"/>
        <end position="346"/>
    </location>
</feature>
<keyword evidence="1 3" id="KW-0479">Metal-binding</keyword>
<dbReference type="EMBL" id="CAJOBG010007257">
    <property type="protein sequence ID" value="CAF4211773.1"/>
    <property type="molecule type" value="Genomic_DNA"/>
</dbReference>
<name>A0A820C4M3_9BILA</name>
<feature type="compositionally biased region" description="Low complexity" evidence="4">
    <location>
        <begin position="113"/>
        <end position="131"/>
    </location>
</feature>
<evidence type="ECO:0000256" key="1">
    <source>
        <dbReference type="ARBA" id="ARBA00022771"/>
    </source>
</evidence>
<evidence type="ECO:0000313" key="6">
    <source>
        <dbReference type="EMBL" id="CAF4211773.1"/>
    </source>
</evidence>
<dbReference type="Pfam" id="PF13923">
    <property type="entry name" value="zf-C3HC4_2"/>
    <property type="match status" value="1"/>
</dbReference>
<feature type="region of interest" description="Disordered" evidence="4">
    <location>
        <begin position="113"/>
        <end position="147"/>
    </location>
</feature>
<accession>A0A820C4M3</accession>